<reference evidence="1" key="1">
    <citation type="submission" date="2022-04" db="EMBL/GenBank/DDBJ databases">
        <title>Genome of the entomopathogenic fungus Entomophthora muscae.</title>
        <authorList>
            <person name="Elya C."/>
            <person name="Lovett B.R."/>
            <person name="Lee E."/>
            <person name="Macias A.M."/>
            <person name="Hajek A.E."/>
            <person name="De Bivort B.L."/>
            <person name="Kasson M.T."/>
            <person name="De Fine Licht H.H."/>
            <person name="Stajich J.E."/>
        </authorList>
    </citation>
    <scope>NUCLEOTIDE SEQUENCE</scope>
    <source>
        <strain evidence="1">Berkeley</strain>
    </source>
</reference>
<comment type="caution">
    <text evidence="1">The sequence shown here is derived from an EMBL/GenBank/DDBJ whole genome shotgun (WGS) entry which is preliminary data.</text>
</comment>
<keyword evidence="2" id="KW-1185">Reference proteome</keyword>
<accession>A0ACC2TYC7</accession>
<sequence length="366" mass="42012">MSQFPHIFYPSPGDKESYFLGCRKFASSKSAQEEWEKVTRHLEMTDRGREFIGGEIARLLQDWYWPTEGLAPAEVQVYGGDTCLVIGKVLEEFALMQAKYKLLTNHSPLLENDNSSKPVPGYDPGHTLGTGDQEPHKSPTWGSFSSSVGGVVEHLDKEMLKGDCIMIPKMAPFNSKVSEAKNFLREFKNQSKLMLWSEKLQWFSMLMGPEASQWFEQINWNLWKEVEWSFWDEFEERVIPSKAYSKVCLLKQGQAETLQAFLRRFERWILYMEGEIGLPSIIDGFMQAIKPEISWVASQINCQNMSWSKVVRELAEIERRLPKGVAEGRAMLGMATMARNAEPQRNQARGHLDTTRSFDQQSEGVF</sequence>
<gene>
    <name evidence="1" type="ORF">DSO57_1034701</name>
</gene>
<evidence type="ECO:0000313" key="2">
    <source>
        <dbReference type="Proteomes" id="UP001165960"/>
    </source>
</evidence>
<evidence type="ECO:0000313" key="1">
    <source>
        <dbReference type="EMBL" id="KAJ9079512.1"/>
    </source>
</evidence>
<name>A0ACC2TYC7_9FUNG</name>
<dbReference type="EMBL" id="QTSX02001713">
    <property type="protein sequence ID" value="KAJ9079512.1"/>
    <property type="molecule type" value="Genomic_DNA"/>
</dbReference>
<organism evidence="1 2">
    <name type="scientific">Entomophthora muscae</name>
    <dbReference type="NCBI Taxonomy" id="34485"/>
    <lineage>
        <taxon>Eukaryota</taxon>
        <taxon>Fungi</taxon>
        <taxon>Fungi incertae sedis</taxon>
        <taxon>Zoopagomycota</taxon>
        <taxon>Entomophthoromycotina</taxon>
        <taxon>Entomophthoromycetes</taxon>
        <taxon>Entomophthorales</taxon>
        <taxon>Entomophthoraceae</taxon>
        <taxon>Entomophthora</taxon>
    </lineage>
</organism>
<protein>
    <submittedName>
        <fullName evidence="1">Uncharacterized protein</fullName>
    </submittedName>
</protein>
<proteinExistence type="predicted"/>
<dbReference type="Proteomes" id="UP001165960">
    <property type="component" value="Unassembled WGS sequence"/>
</dbReference>